<feature type="compositionally biased region" description="Basic and acidic residues" evidence="1">
    <location>
        <begin position="66"/>
        <end position="93"/>
    </location>
</feature>
<sequence>MIGFAREYAERNVERMISVRRTPEKSQVYIFSERPAHHLAPPSTRDIASNAVAINPADQSVPPSSADRRPRPENHTGRTPQEETHLVDWDRQGRLTTRRTPVDRTKSSLRARG</sequence>
<dbReference type="EMBL" id="JAUPFM010000040">
    <property type="protein sequence ID" value="KAK2814499.1"/>
    <property type="molecule type" value="Genomic_DNA"/>
</dbReference>
<gene>
    <name evidence="2" type="ORF">Q5P01_000348</name>
</gene>
<reference evidence="2" key="1">
    <citation type="submission" date="2023-07" db="EMBL/GenBank/DDBJ databases">
        <title>Chromosome-level Genome Assembly of Striped Snakehead (Channa striata).</title>
        <authorList>
            <person name="Liu H."/>
        </authorList>
    </citation>
    <scope>NUCLEOTIDE SEQUENCE</scope>
    <source>
        <strain evidence="2">Gz</strain>
        <tissue evidence="2">Muscle</tissue>
    </source>
</reference>
<evidence type="ECO:0000313" key="2">
    <source>
        <dbReference type="EMBL" id="KAK2814499.1"/>
    </source>
</evidence>
<keyword evidence="3" id="KW-1185">Reference proteome</keyword>
<dbReference type="Proteomes" id="UP001187415">
    <property type="component" value="Unassembled WGS sequence"/>
</dbReference>
<feature type="region of interest" description="Disordered" evidence="1">
    <location>
        <begin position="50"/>
        <end position="113"/>
    </location>
</feature>
<comment type="caution">
    <text evidence="2">The sequence shown here is derived from an EMBL/GenBank/DDBJ whole genome shotgun (WGS) entry which is preliminary data.</text>
</comment>
<protein>
    <submittedName>
        <fullName evidence="2">Uncharacterized protein</fullName>
    </submittedName>
</protein>
<proteinExistence type="predicted"/>
<accession>A0AA88IIR9</accession>
<organism evidence="2 3">
    <name type="scientific">Channa striata</name>
    <name type="common">Snakehead murrel</name>
    <name type="synonym">Ophicephalus striatus</name>
    <dbReference type="NCBI Taxonomy" id="64152"/>
    <lineage>
        <taxon>Eukaryota</taxon>
        <taxon>Metazoa</taxon>
        <taxon>Chordata</taxon>
        <taxon>Craniata</taxon>
        <taxon>Vertebrata</taxon>
        <taxon>Euteleostomi</taxon>
        <taxon>Actinopterygii</taxon>
        <taxon>Neopterygii</taxon>
        <taxon>Teleostei</taxon>
        <taxon>Neoteleostei</taxon>
        <taxon>Acanthomorphata</taxon>
        <taxon>Anabantaria</taxon>
        <taxon>Anabantiformes</taxon>
        <taxon>Channoidei</taxon>
        <taxon>Channidae</taxon>
        <taxon>Channa</taxon>
    </lineage>
</organism>
<evidence type="ECO:0000256" key="1">
    <source>
        <dbReference type="SAM" id="MobiDB-lite"/>
    </source>
</evidence>
<evidence type="ECO:0000313" key="3">
    <source>
        <dbReference type="Proteomes" id="UP001187415"/>
    </source>
</evidence>
<dbReference type="AlphaFoldDB" id="A0AA88IIR9"/>
<name>A0AA88IIR9_CHASR</name>